<name>A0ABU0J8Z0_9HYPH</name>
<accession>A0ABU0J8Z0</accession>
<dbReference type="SUPFAM" id="SSF50494">
    <property type="entry name" value="Trypsin-like serine proteases"/>
    <property type="match status" value="1"/>
</dbReference>
<organism evidence="5 6">
    <name type="scientific">Labrys wisconsinensis</name>
    <dbReference type="NCBI Taxonomy" id="425677"/>
    <lineage>
        <taxon>Bacteria</taxon>
        <taxon>Pseudomonadati</taxon>
        <taxon>Pseudomonadota</taxon>
        <taxon>Alphaproteobacteria</taxon>
        <taxon>Hyphomicrobiales</taxon>
        <taxon>Xanthobacteraceae</taxon>
        <taxon>Labrys</taxon>
    </lineage>
</organism>
<dbReference type="Gene3D" id="2.40.10.10">
    <property type="entry name" value="Trypsin-like serine proteases"/>
    <property type="match status" value="1"/>
</dbReference>
<dbReference type="PROSITE" id="PS00134">
    <property type="entry name" value="TRYPSIN_HIS"/>
    <property type="match status" value="1"/>
</dbReference>
<dbReference type="EMBL" id="JAUSVX010000004">
    <property type="protein sequence ID" value="MDQ0469724.1"/>
    <property type="molecule type" value="Genomic_DNA"/>
</dbReference>
<proteinExistence type="predicted"/>
<keyword evidence="6" id="KW-1185">Reference proteome</keyword>
<evidence type="ECO:0000259" key="4">
    <source>
        <dbReference type="PROSITE" id="PS50240"/>
    </source>
</evidence>
<dbReference type="Proteomes" id="UP001242480">
    <property type="component" value="Unassembled WGS sequence"/>
</dbReference>
<keyword evidence="2" id="KW-0378">Hydrolase</keyword>
<dbReference type="PROSITE" id="PS00135">
    <property type="entry name" value="TRYPSIN_SER"/>
    <property type="match status" value="1"/>
</dbReference>
<feature type="domain" description="Peptidase S1" evidence="4">
    <location>
        <begin position="24"/>
        <end position="255"/>
    </location>
</feature>
<dbReference type="InterPro" id="IPR009003">
    <property type="entry name" value="Peptidase_S1_PA"/>
</dbReference>
<dbReference type="Pfam" id="PF00089">
    <property type="entry name" value="Trypsin"/>
    <property type="match status" value="1"/>
</dbReference>
<dbReference type="InterPro" id="IPR051487">
    <property type="entry name" value="Ser/Thr_Proteases_Immune/Dev"/>
</dbReference>
<keyword evidence="2" id="KW-0645">Protease</keyword>
<dbReference type="InterPro" id="IPR001314">
    <property type="entry name" value="Peptidase_S1A"/>
</dbReference>
<protein>
    <submittedName>
        <fullName evidence="5">Secreted trypsin-like serine protease</fullName>
    </submittedName>
</protein>
<dbReference type="InterPro" id="IPR018114">
    <property type="entry name" value="TRYPSIN_HIS"/>
</dbReference>
<keyword evidence="3" id="KW-0732">Signal</keyword>
<dbReference type="PANTHER" id="PTHR24256">
    <property type="entry name" value="TRYPTASE-RELATED"/>
    <property type="match status" value="1"/>
</dbReference>
<gene>
    <name evidence="5" type="ORF">QO011_002740</name>
</gene>
<feature type="chain" id="PRO_5046431626" evidence="3">
    <location>
        <begin position="24"/>
        <end position="264"/>
    </location>
</feature>
<evidence type="ECO:0000313" key="6">
    <source>
        <dbReference type="Proteomes" id="UP001242480"/>
    </source>
</evidence>
<dbReference type="InterPro" id="IPR001254">
    <property type="entry name" value="Trypsin_dom"/>
</dbReference>
<dbReference type="InterPro" id="IPR033116">
    <property type="entry name" value="TRYPSIN_SER"/>
</dbReference>
<dbReference type="SMART" id="SM00020">
    <property type="entry name" value="Tryp_SPc"/>
    <property type="match status" value="1"/>
</dbReference>
<dbReference type="RefSeq" id="WP_307272705.1">
    <property type="nucleotide sequence ID" value="NZ_JAUSVX010000004.1"/>
</dbReference>
<keyword evidence="1" id="KW-1015">Disulfide bond</keyword>
<dbReference type="PRINTS" id="PR00722">
    <property type="entry name" value="CHYMOTRYPSIN"/>
</dbReference>
<keyword evidence="2" id="KW-0720">Serine protease</keyword>
<dbReference type="PROSITE" id="PS50240">
    <property type="entry name" value="TRYPSIN_DOM"/>
    <property type="match status" value="1"/>
</dbReference>
<feature type="signal peptide" evidence="3">
    <location>
        <begin position="1"/>
        <end position="23"/>
    </location>
</feature>
<evidence type="ECO:0000256" key="3">
    <source>
        <dbReference type="SAM" id="SignalP"/>
    </source>
</evidence>
<reference evidence="5 6" key="1">
    <citation type="submission" date="2023-07" db="EMBL/GenBank/DDBJ databases">
        <title>Genomic Encyclopedia of Type Strains, Phase IV (KMG-IV): sequencing the most valuable type-strain genomes for metagenomic binning, comparative biology and taxonomic classification.</title>
        <authorList>
            <person name="Goeker M."/>
        </authorList>
    </citation>
    <scope>NUCLEOTIDE SEQUENCE [LARGE SCALE GENOMIC DNA]</scope>
    <source>
        <strain evidence="5 6">DSM 19619</strain>
    </source>
</reference>
<comment type="caution">
    <text evidence="5">The sequence shown here is derived from an EMBL/GenBank/DDBJ whole genome shotgun (WGS) entry which is preliminary data.</text>
</comment>
<evidence type="ECO:0000256" key="2">
    <source>
        <dbReference type="RuleBase" id="RU363034"/>
    </source>
</evidence>
<dbReference type="InterPro" id="IPR043504">
    <property type="entry name" value="Peptidase_S1_PA_chymotrypsin"/>
</dbReference>
<sequence length="264" mass="28006">MSIRLRSALALAALLAATVPALAIKGGAASSDPAGIRRSVVQIKGPGGTQCTGTVVSRRLVLTAAHCFLAGRGDYKIRALNPDFRFRFAMGVQVAVHPEFDVRALGTGAPLNDIALLRSDRDFPNWLTPVTLAASVPNDNQFVDVLAAGFGMNRDRRIASAGTLREMHFAMLDKVYDPSKQLFLIDREGKLKARSARTGICRGDSGGPVFRRTASGTVLVGVISAVIAGRGYDCGAITAVTAVPAYRSYIQEMANKAGSTVVFR</sequence>
<evidence type="ECO:0000256" key="1">
    <source>
        <dbReference type="ARBA" id="ARBA00023157"/>
    </source>
</evidence>
<evidence type="ECO:0000313" key="5">
    <source>
        <dbReference type="EMBL" id="MDQ0469724.1"/>
    </source>
</evidence>